<evidence type="ECO:0000313" key="3">
    <source>
        <dbReference type="Proteomes" id="UP001244297"/>
    </source>
</evidence>
<dbReference type="RefSeq" id="WP_238290164.1">
    <property type="nucleotide sequence ID" value="NZ_BPQS01000020.1"/>
</dbReference>
<keyword evidence="1" id="KW-1133">Transmembrane helix</keyword>
<evidence type="ECO:0000256" key="1">
    <source>
        <dbReference type="SAM" id="Phobius"/>
    </source>
</evidence>
<keyword evidence="3" id="KW-1185">Reference proteome</keyword>
<feature type="transmembrane region" description="Helical" evidence="1">
    <location>
        <begin position="91"/>
        <end position="121"/>
    </location>
</feature>
<protein>
    <submittedName>
        <fullName evidence="2">Uncharacterized protein</fullName>
    </submittedName>
</protein>
<comment type="caution">
    <text evidence="2">The sequence shown here is derived from an EMBL/GenBank/DDBJ whole genome shotgun (WGS) entry which is preliminary data.</text>
</comment>
<sequence length="123" mass="13331">MKQVLISSAADAELRQTVARFAVLPATRQDAIRQRAIAAVTRASFALSLTLSSWPAYRWVPMFVPPDQRSVPPPWEPPRRPSRDSKRGENAAITLIILVSILALFAPIAGGTLVGVAVALFGR</sequence>
<dbReference type="EMBL" id="JAUFPT010000037">
    <property type="protein sequence ID" value="MDN3571447.1"/>
    <property type="molecule type" value="Genomic_DNA"/>
</dbReference>
<evidence type="ECO:0000313" key="2">
    <source>
        <dbReference type="EMBL" id="MDN3571447.1"/>
    </source>
</evidence>
<proteinExistence type="predicted"/>
<keyword evidence="1" id="KW-0812">Transmembrane</keyword>
<accession>A0ABT8ANH6</accession>
<gene>
    <name evidence="2" type="ORF">QWZ18_12550</name>
</gene>
<organism evidence="2 3">
    <name type="scientific">Methylobacterium longum</name>
    <dbReference type="NCBI Taxonomy" id="767694"/>
    <lineage>
        <taxon>Bacteria</taxon>
        <taxon>Pseudomonadati</taxon>
        <taxon>Pseudomonadota</taxon>
        <taxon>Alphaproteobacteria</taxon>
        <taxon>Hyphomicrobiales</taxon>
        <taxon>Methylobacteriaceae</taxon>
        <taxon>Methylobacterium</taxon>
    </lineage>
</organism>
<keyword evidence="1" id="KW-0472">Membrane</keyword>
<reference evidence="3" key="1">
    <citation type="journal article" date="2019" name="Int. J. Syst. Evol. Microbiol.">
        <title>The Global Catalogue of Microorganisms (GCM) 10K type strain sequencing project: providing services to taxonomists for standard genome sequencing and annotation.</title>
        <authorList>
            <consortium name="The Broad Institute Genomics Platform"/>
            <consortium name="The Broad Institute Genome Sequencing Center for Infectious Disease"/>
            <person name="Wu L."/>
            <person name="Ma J."/>
        </authorList>
    </citation>
    <scope>NUCLEOTIDE SEQUENCE [LARGE SCALE GENOMIC DNA]</scope>
    <source>
        <strain evidence="3">CECT 7806</strain>
    </source>
</reference>
<name>A0ABT8ANH6_9HYPH</name>
<dbReference type="Proteomes" id="UP001244297">
    <property type="component" value="Unassembled WGS sequence"/>
</dbReference>